<dbReference type="AlphaFoldDB" id="D4FB71"/>
<evidence type="ECO:0000313" key="5">
    <source>
        <dbReference type="EMBL" id="EFE20988.1"/>
    </source>
</evidence>
<evidence type="ECO:0000256" key="3">
    <source>
        <dbReference type="ARBA" id="ARBA00023014"/>
    </source>
</evidence>
<organism evidence="5 6">
    <name type="scientific">Edwardsiella tarda ATCC 23685</name>
    <dbReference type="NCBI Taxonomy" id="500638"/>
    <lineage>
        <taxon>Bacteria</taxon>
        <taxon>Pseudomonadati</taxon>
        <taxon>Pseudomonadota</taxon>
        <taxon>Gammaproteobacteria</taxon>
        <taxon>Enterobacterales</taxon>
        <taxon>Hafniaceae</taxon>
        <taxon>Edwardsiella</taxon>
    </lineage>
</organism>
<gene>
    <name evidence="5" type="ORF">EDWATA_04042</name>
</gene>
<reference evidence="5 6" key="1">
    <citation type="submission" date="2010-02" db="EMBL/GenBank/DDBJ databases">
        <authorList>
            <person name="Weinstock G."/>
            <person name="Sodergren E."/>
            <person name="Clifton S."/>
            <person name="Fulton L."/>
            <person name="Fulton B."/>
            <person name="Courtney L."/>
            <person name="Fronick C."/>
            <person name="Harrison M."/>
            <person name="Strong C."/>
            <person name="Farmer C."/>
            <person name="Delahaunty K."/>
            <person name="Markovic C."/>
            <person name="Hall O."/>
            <person name="Minx P."/>
            <person name="Tomlinson C."/>
            <person name="Mitreva M."/>
            <person name="Nelson J."/>
            <person name="Hou S."/>
            <person name="Wollam A."/>
            <person name="Pepin K.H."/>
            <person name="Johnson M."/>
            <person name="Bhonagiri V."/>
            <person name="Zhang X."/>
            <person name="Suruliraj S."/>
            <person name="Warren W."/>
            <person name="Chinwalla A."/>
            <person name="Mardis E.R."/>
            <person name="Wilson R.K."/>
        </authorList>
    </citation>
    <scope>NUCLEOTIDE SEQUENCE [LARGE SCALE GENOMIC DNA]</scope>
    <source>
        <strain evidence="5 6">ATCC 23685</strain>
    </source>
</reference>
<protein>
    <submittedName>
        <fullName evidence="5">Tat pathway signal sequence domain protein</fullName>
    </submittedName>
</protein>
<feature type="domain" description="4Fe-4S Mo/W bis-MGD-type" evidence="4">
    <location>
        <begin position="66"/>
        <end position="109"/>
    </location>
</feature>
<accession>D4FB71</accession>
<evidence type="ECO:0000313" key="6">
    <source>
        <dbReference type="Proteomes" id="UP000003692"/>
    </source>
</evidence>
<dbReference type="Pfam" id="PF04879">
    <property type="entry name" value="Molybdop_Fe4S4"/>
    <property type="match status" value="1"/>
</dbReference>
<dbReference type="Proteomes" id="UP000003692">
    <property type="component" value="Unassembled WGS sequence"/>
</dbReference>
<keyword evidence="3" id="KW-0411">Iron-sulfur</keyword>
<name>D4FB71_EDWTA</name>
<keyword evidence="1" id="KW-0479">Metal-binding</keyword>
<dbReference type="InterPro" id="IPR006963">
    <property type="entry name" value="Mopterin_OxRdtase_4Fe-4S_dom"/>
</dbReference>
<dbReference type="GO" id="GO:0051536">
    <property type="term" value="F:iron-sulfur cluster binding"/>
    <property type="evidence" value="ECO:0007669"/>
    <property type="project" value="UniProtKB-KW"/>
</dbReference>
<dbReference type="GO" id="GO:0046872">
    <property type="term" value="F:metal ion binding"/>
    <property type="evidence" value="ECO:0007669"/>
    <property type="project" value="UniProtKB-KW"/>
</dbReference>
<dbReference type="GO" id="GO:0016491">
    <property type="term" value="F:oxidoreductase activity"/>
    <property type="evidence" value="ECO:0007669"/>
    <property type="project" value="InterPro"/>
</dbReference>
<dbReference type="SUPFAM" id="SSF53706">
    <property type="entry name" value="Formate dehydrogenase/DMSO reductase, domains 1-3"/>
    <property type="match status" value="1"/>
</dbReference>
<dbReference type="Gene3D" id="2.20.25.90">
    <property type="entry name" value="ADC-like domains"/>
    <property type="match status" value="1"/>
</dbReference>
<evidence type="ECO:0000259" key="4">
    <source>
        <dbReference type="PROSITE" id="PS51669"/>
    </source>
</evidence>
<proteinExistence type="predicted"/>
<evidence type="ECO:0000256" key="2">
    <source>
        <dbReference type="ARBA" id="ARBA00023004"/>
    </source>
</evidence>
<dbReference type="EMBL" id="ADGK01000345">
    <property type="protein sequence ID" value="EFE20988.1"/>
    <property type="molecule type" value="Genomic_DNA"/>
</dbReference>
<keyword evidence="2" id="KW-0408">Iron</keyword>
<feature type="non-terminal residue" evidence="5">
    <location>
        <position position="109"/>
    </location>
</feature>
<dbReference type="HOGENOM" id="CLU_2189395_0_0_6"/>
<comment type="caution">
    <text evidence="5">The sequence shown here is derived from an EMBL/GenBank/DDBJ whole genome shotgun (WGS) entry which is preliminary data.</text>
</comment>
<sequence length="109" mass="11990">MFKVEFIMSNQSDHDHDTKSILNDVSRRHFIQASSALVTLPFLASNSFAATTDNAIPVKSITTEEGERVVSTCSSFDCGGKCDIRAHVKDGKVTRISTRPDADLDEEMP</sequence>
<dbReference type="PROSITE" id="PS51669">
    <property type="entry name" value="4FE4S_MOW_BIS_MGD"/>
    <property type="match status" value="1"/>
</dbReference>
<evidence type="ECO:0000256" key="1">
    <source>
        <dbReference type="ARBA" id="ARBA00022723"/>
    </source>
</evidence>